<evidence type="ECO:0000256" key="2">
    <source>
        <dbReference type="ARBA" id="ARBA00008012"/>
    </source>
</evidence>
<dbReference type="InterPro" id="IPR013785">
    <property type="entry name" value="Aldolase_TIM"/>
</dbReference>
<organism evidence="8 9">
    <name type="scientific">Pycnococcus provasolii</name>
    <dbReference type="NCBI Taxonomy" id="41880"/>
    <lineage>
        <taxon>Eukaryota</taxon>
        <taxon>Viridiplantae</taxon>
        <taxon>Chlorophyta</taxon>
        <taxon>Pseudoscourfieldiophyceae</taxon>
        <taxon>Pseudoscourfieldiales</taxon>
        <taxon>Pycnococcaceae</taxon>
        <taxon>Pycnococcus</taxon>
    </lineage>
</organism>
<keyword evidence="6" id="KW-0704">Schiff base</keyword>
<dbReference type="Proteomes" id="UP000660262">
    <property type="component" value="Unassembled WGS sequence"/>
</dbReference>
<dbReference type="CDD" id="cd00957">
    <property type="entry name" value="Transaldolase_TalAB"/>
    <property type="match status" value="1"/>
</dbReference>
<proteinExistence type="inferred from homology"/>
<dbReference type="GO" id="GO:0004801">
    <property type="term" value="F:transaldolase activity"/>
    <property type="evidence" value="ECO:0007669"/>
    <property type="project" value="UniProtKB-EC"/>
</dbReference>
<keyword evidence="5 7" id="KW-0570">Pentose shunt</keyword>
<gene>
    <name evidence="8" type="ORF">PPROV_000382300</name>
</gene>
<dbReference type="PANTHER" id="PTHR10683:SF18">
    <property type="entry name" value="TRANSALDOLASE"/>
    <property type="match status" value="1"/>
</dbReference>
<dbReference type="InterPro" id="IPR018225">
    <property type="entry name" value="Transaldolase_AS"/>
</dbReference>
<comment type="pathway">
    <text evidence="1 7">Carbohydrate degradation; pentose phosphate pathway; D-glyceraldehyde 3-phosphate and beta-D-fructose 6-phosphate from D-ribose 5-phosphate and D-xylulose 5-phosphate (non-oxidative stage): step 2/3.</text>
</comment>
<dbReference type="OrthoDB" id="2015515at2759"/>
<dbReference type="EC" id="2.2.1.2" evidence="3 7"/>
<evidence type="ECO:0000256" key="3">
    <source>
        <dbReference type="ARBA" id="ARBA00013151"/>
    </source>
</evidence>
<evidence type="ECO:0000256" key="6">
    <source>
        <dbReference type="ARBA" id="ARBA00023270"/>
    </source>
</evidence>
<dbReference type="Gene3D" id="3.20.20.70">
    <property type="entry name" value="Aldolase class I"/>
    <property type="match status" value="1"/>
</dbReference>
<name>A0A830HHG4_9CHLO</name>
<dbReference type="GO" id="GO:0005975">
    <property type="term" value="P:carbohydrate metabolic process"/>
    <property type="evidence" value="ECO:0007669"/>
    <property type="project" value="InterPro"/>
</dbReference>
<dbReference type="SUPFAM" id="SSF51569">
    <property type="entry name" value="Aldolase"/>
    <property type="match status" value="1"/>
</dbReference>
<dbReference type="PROSITE" id="PS00958">
    <property type="entry name" value="TRANSALDOLASE_2"/>
    <property type="match status" value="1"/>
</dbReference>
<comment type="similarity">
    <text evidence="2">Belongs to the transaldolase family. Type 1 subfamily.</text>
</comment>
<evidence type="ECO:0000256" key="4">
    <source>
        <dbReference type="ARBA" id="ARBA00022679"/>
    </source>
</evidence>
<dbReference type="InterPro" id="IPR001585">
    <property type="entry name" value="TAL/FSA"/>
</dbReference>
<keyword evidence="4 7" id="KW-0808">Transferase</keyword>
<dbReference type="PANTHER" id="PTHR10683">
    <property type="entry name" value="TRANSALDOLASE"/>
    <property type="match status" value="1"/>
</dbReference>
<comment type="caution">
    <text evidence="8">The sequence shown here is derived from an EMBL/GenBank/DDBJ whole genome shotgun (WGS) entry which is preliminary data.</text>
</comment>
<comment type="function">
    <text evidence="7">Catalyzes the rate-limiting step of the non-oxidative phase in the pentose phosphate pathway. Catalyzes the reversible conversion of sedheptulose-7-phosphate and D-glyceraldehyde 3-phosphate into erythrose-4-phosphate and beta-D-fructose 6-phosphate.</text>
</comment>
<sequence>MSASSLPGDHLTSLLASGTVVSADTTDIAALERLKPQDTTTNPTMINASRNLPEYEALARESASTTSDVSSAMYQLAVGVGLQLMSRVPGYVSTEVDARDSFDTEATVARALDIVKLYEEKGIDAKKRLLLKVAGTWEGIQAAKQLEEMGYGTNVTLVFGLAQAVAAAQAKCTLISPFVGRMLDWHKKARGVDAIPVQEDPGVLSVRTIQKIYRDNGWKTICMGASFRSADEVRALAGVDRLTVAPKLLDELKATEGSIPPFFKDGEGISAIPAWAQPGAPPLRESEFRYHLNADACATEKLAEGIRMFAKDTDELEAFMTSLQK</sequence>
<reference evidence="8" key="1">
    <citation type="submission" date="2020-10" db="EMBL/GenBank/DDBJ databases">
        <title>Unveiling of a novel bifunctional photoreceptor, Dualchrome1, isolated from a cosmopolitan green alga.</title>
        <authorList>
            <person name="Suzuki S."/>
            <person name="Kawachi M."/>
        </authorList>
    </citation>
    <scope>NUCLEOTIDE SEQUENCE</scope>
    <source>
        <strain evidence="8">NIES 2893</strain>
    </source>
</reference>
<dbReference type="EMBL" id="BNJQ01000009">
    <property type="protein sequence ID" value="GHP05071.1"/>
    <property type="molecule type" value="Genomic_DNA"/>
</dbReference>
<evidence type="ECO:0000313" key="9">
    <source>
        <dbReference type="Proteomes" id="UP000660262"/>
    </source>
</evidence>
<dbReference type="GO" id="GO:0005737">
    <property type="term" value="C:cytoplasm"/>
    <property type="evidence" value="ECO:0007669"/>
    <property type="project" value="InterPro"/>
</dbReference>
<keyword evidence="9" id="KW-1185">Reference proteome</keyword>
<dbReference type="Pfam" id="PF00923">
    <property type="entry name" value="TAL_FSA"/>
    <property type="match status" value="1"/>
</dbReference>
<evidence type="ECO:0000256" key="1">
    <source>
        <dbReference type="ARBA" id="ARBA00004857"/>
    </source>
</evidence>
<dbReference type="AlphaFoldDB" id="A0A830HHG4"/>
<comment type="catalytic activity">
    <reaction evidence="7">
        <text>D-sedoheptulose 7-phosphate + D-glyceraldehyde 3-phosphate = D-erythrose 4-phosphate + beta-D-fructose 6-phosphate</text>
        <dbReference type="Rhea" id="RHEA:17053"/>
        <dbReference type="ChEBI" id="CHEBI:16897"/>
        <dbReference type="ChEBI" id="CHEBI:57483"/>
        <dbReference type="ChEBI" id="CHEBI:57634"/>
        <dbReference type="ChEBI" id="CHEBI:59776"/>
        <dbReference type="EC" id="2.2.1.2"/>
    </reaction>
</comment>
<evidence type="ECO:0000313" key="8">
    <source>
        <dbReference type="EMBL" id="GHP05071.1"/>
    </source>
</evidence>
<dbReference type="GO" id="GO:0006098">
    <property type="term" value="P:pentose-phosphate shunt"/>
    <property type="evidence" value="ECO:0007669"/>
    <property type="project" value="UniProtKB-UniPathway"/>
</dbReference>
<evidence type="ECO:0000256" key="5">
    <source>
        <dbReference type="ARBA" id="ARBA00023126"/>
    </source>
</evidence>
<protein>
    <recommendedName>
        <fullName evidence="3 7">Transaldolase</fullName>
        <ecNumber evidence="3 7">2.2.1.2</ecNumber>
    </recommendedName>
</protein>
<dbReference type="InterPro" id="IPR004730">
    <property type="entry name" value="Transaldolase_1"/>
</dbReference>
<dbReference type="UniPathway" id="UPA00115">
    <property type="reaction ID" value="UER00414"/>
</dbReference>
<accession>A0A830HHG4</accession>
<evidence type="ECO:0000256" key="7">
    <source>
        <dbReference type="RuleBase" id="RU000501"/>
    </source>
</evidence>